<dbReference type="InterPro" id="IPR002477">
    <property type="entry name" value="Peptidoglycan-bd-like"/>
</dbReference>
<dbReference type="Proteomes" id="UP000295662">
    <property type="component" value="Unassembled WGS sequence"/>
</dbReference>
<gene>
    <name evidence="4" type="ORF">EI77_03505</name>
</gene>
<feature type="region of interest" description="Disordered" evidence="1">
    <location>
        <begin position="411"/>
        <end position="451"/>
    </location>
</feature>
<dbReference type="PANTHER" id="PTHR22576:SF37">
    <property type="entry name" value="MUCOSA-ASSOCIATED LYMPHOID TISSUE LYMPHOMA TRANSLOCATION PROTEIN 1"/>
    <property type="match status" value="1"/>
</dbReference>
<evidence type="ECO:0000256" key="2">
    <source>
        <dbReference type="SAM" id="SignalP"/>
    </source>
</evidence>
<dbReference type="GO" id="GO:0006508">
    <property type="term" value="P:proteolysis"/>
    <property type="evidence" value="ECO:0007669"/>
    <property type="project" value="InterPro"/>
</dbReference>
<accession>A0A4R7RPE0</accession>
<dbReference type="InterPro" id="IPR036365">
    <property type="entry name" value="PGBD-like_sf"/>
</dbReference>
<keyword evidence="5" id="KW-1185">Reference proteome</keyword>
<feature type="region of interest" description="Disordered" evidence="1">
    <location>
        <begin position="299"/>
        <end position="322"/>
    </location>
</feature>
<dbReference type="SUPFAM" id="SSF52129">
    <property type="entry name" value="Caspase-like"/>
    <property type="match status" value="1"/>
</dbReference>
<evidence type="ECO:0000313" key="4">
    <source>
        <dbReference type="EMBL" id="TDU67302.1"/>
    </source>
</evidence>
<dbReference type="AlphaFoldDB" id="A0A4R7RPE0"/>
<dbReference type="Pfam" id="PF00656">
    <property type="entry name" value="Peptidase_C14"/>
    <property type="match status" value="1"/>
</dbReference>
<reference evidence="4 5" key="1">
    <citation type="submission" date="2019-03" db="EMBL/GenBank/DDBJ databases">
        <title>Genomic Encyclopedia of Archaeal and Bacterial Type Strains, Phase II (KMG-II): from individual species to whole genera.</title>
        <authorList>
            <person name="Goeker M."/>
        </authorList>
    </citation>
    <scope>NUCLEOTIDE SEQUENCE [LARGE SCALE GENOMIC DNA]</scope>
    <source>
        <strain evidence="4 5">ATCC 25309</strain>
    </source>
</reference>
<dbReference type="InterPro" id="IPR052039">
    <property type="entry name" value="Caspase-related_regulators"/>
</dbReference>
<dbReference type="EMBL" id="SOCA01000007">
    <property type="protein sequence ID" value="TDU67302.1"/>
    <property type="molecule type" value="Genomic_DNA"/>
</dbReference>
<feature type="signal peptide" evidence="2">
    <location>
        <begin position="1"/>
        <end position="20"/>
    </location>
</feature>
<dbReference type="GO" id="GO:0004197">
    <property type="term" value="F:cysteine-type endopeptidase activity"/>
    <property type="evidence" value="ECO:0007669"/>
    <property type="project" value="InterPro"/>
</dbReference>
<dbReference type="InterPro" id="IPR029030">
    <property type="entry name" value="Caspase-like_dom_sf"/>
</dbReference>
<evidence type="ECO:0000256" key="1">
    <source>
        <dbReference type="SAM" id="MobiDB-lite"/>
    </source>
</evidence>
<organism evidence="4 5">
    <name type="scientific">Prosthecobacter fusiformis</name>
    <dbReference type="NCBI Taxonomy" id="48464"/>
    <lineage>
        <taxon>Bacteria</taxon>
        <taxon>Pseudomonadati</taxon>
        <taxon>Verrucomicrobiota</taxon>
        <taxon>Verrucomicrobiia</taxon>
        <taxon>Verrucomicrobiales</taxon>
        <taxon>Verrucomicrobiaceae</taxon>
        <taxon>Prosthecobacter</taxon>
    </lineage>
</organism>
<dbReference type="InterPro" id="IPR036366">
    <property type="entry name" value="PGBDSf"/>
</dbReference>
<name>A0A4R7RPE0_9BACT</name>
<dbReference type="SUPFAM" id="SSF47090">
    <property type="entry name" value="PGBD-like"/>
    <property type="match status" value="1"/>
</dbReference>
<protein>
    <submittedName>
        <fullName evidence="4">Putative caspase-like protein</fullName>
    </submittedName>
</protein>
<feature type="chain" id="PRO_5020608066" evidence="2">
    <location>
        <begin position="21"/>
        <end position="451"/>
    </location>
</feature>
<proteinExistence type="predicted"/>
<sequence>MKYSFLLASTAFFFTLTVNAERVALVIGNNQYSELPERMQLSSPVADAMDVATALSGLGYTIVTGAAVTDASRDVITSATEKFAQAARNAEAAVFYYSGHGVQVGEDNYILPTDTPKLTGISMLKGRGVLLRDSVMVALEEAGAKTKIIILDCCRDNPFSAQLESALSGIGKSVKTKSVGEITGYGPGFYLAFATSPGTTAEDGNGARNSPFTAAMLKVFPTCATKDIDFFFRDVKSNLGLEQVSWTNHSLTNSFTLASSIQPVAMPSSILVPSAPGASELEKLQREIAELKRLQLQMAEAPPQAPSTPSAADAPPAPLKPLDLPESGFFERSDLFAPSPYADYNSYSQMFILKQVQEKLKKLGHYTGATDGARGPGTQKALNAWQHEHGLPVSGRLDISTLEKLDLAKIKEMSRPTPPMQKKAVSKPKEMPTPPPAPKSIPAVDDFFKDV</sequence>
<dbReference type="PANTHER" id="PTHR22576">
    <property type="entry name" value="MUCOSA ASSOCIATED LYMPHOID TISSUE LYMPHOMA TRANSLOCATION PROTEIN 1/PARACASPASE"/>
    <property type="match status" value="1"/>
</dbReference>
<dbReference type="Pfam" id="PF01471">
    <property type="entry name" value="PG_binding_1"/>
    <property type="match status" value="1"/>
</dbReference>
<dbReference type="InterPro" id="IPR011600">
    <property type="entry name" value="Pept_C14_caspase"/>
</dbReference>
<evidence type="ECO:0000313" key="5">
    <source>
        <dbReference type="Proteomes" id="UP000295662"/>
    </source>
</evidence>
<dbReference type="RefSeq" id="WP_133796518.1">
    <property type="nucleotide sequence ID" value="NZ_SOCA01000007.1"/>
</dbReference>
<feature type="domain" description="Caspase family p20" evidence="3">
    <location>
        <begin position="20"/>
        <end position="158"/>
    </location>
</feature>
<dbReference type="OrthoDB" id="193829at2"/>
<dbReference type="Gene3D" id="1.10.101.10">
    <property type="entry name" value="PGBD-like superfamily/PGBD"/>
    <property type="match status" value="1"/>
</dbReference>
<keyword evidence="2" id="KW-0732">Signal</keyword>
<dbReference type="InterPro" id="IPR001309">
    <property type="entry name" value="Pept_C14_p20"/>
</dbReference>
<dbReference type="Gene3D" id="3.40.50.1460">
    <property type="match status" value="1"/>
</dbReference>
<evidence type="ECO:0000259" key="3">
    <source>
        <dbReference type="PROSITE" id="PS50208"/>
    </source>
</evidence>
<dbReference type="PROSITE" id="PS50208">
    <property type="entry name" value="CASPASE_P20"/>
    <property type="match status" value="1"/>
</dbReference>
<comment type="caution">
    <text evidence="4">The sequence shown here is derived from an EMBL/GenBank/DDBJ whole genome shotgun (WGS) entry which is preliminary data.</text>
</comment>